<feature type="compositionally biased region" description="Basic and acidic residues" evidence="1">
    <location>
        <begin position="192"/>
        <end position="215"/>
    </location>
</feature>
<protein>
    <submittedName>
        <fullName evidence="2">ULP1-interacting protein 4</fullName>
    </submittedName>
</protein>
<feature type="compositionally biased region" description="Polar residues" evidence="1">
    <location>
        <begin position="85"/>
        <end position="114"/>
    </location>
</feature>
<dbReference type="InterPro" id="IPR014756">
    <property type="entry name" value="Ig_E-set"/>
</dbReference>
<dbReference type="CDD" id="cd02859">
    <property type="entry name" value="E_set_AMPKbeta_like_N"/>
    <property type="match status" value="1"/>
</dbReference>
<reference evidence="2 3" key="1">
    <citation type="submission" date="2016-03" db="EMBL/GenBank/DDBJ databases">
        <title>How can Kluyveromyces marxianus grow so fast - potential evolutionary course in Saccharomyces Complex revealed by comparative genomics.</title>
        <authorList>
            <person name="Mo W."/>
            <person name="Lu W."/>
            <person name="Yang X."/>
            <person name="Qi J."/>
            <person name="Lv H."/>
        </authorList>
    </citation>
    <scope>NUCLEOTIDE SEQUENCE [LARGE SCALE GENOMIC DNA]</scope>
    <source>
        <strain evidence="2 3">FIM1</strain>
    </source>
</reference>
<name>A0ABX6EY42_KLUMA</name>
<reference evidence="2 3" key="2">
    <citation type="submission" date="2019-11" db="EMBL/GenBank/DDBJ databases">
        <authorList>
            <person name="Lu H."/>
        </authorList>
    </citation>
    <scope>NUCLEOTIDE SEQUENCE [LARGE SCALE GENOMIC DNA]</scope>
    <source>
        <strain evidence="2 3">FIM1</strain>
    </source>
</reference>
<keyword evidence="3" id="KW-1185">Reference proteome</keyword>
<feature type="compositionally biased region" description="Polar residues" evidence="1">
    <location>
        <begin position="158"/>
        <end position="171"/>
    </location>
</feature>
<feature type="region of interest" description="Disordered" evidence="1">
    <location>
        <begin position="85"/>
        <end position="215"/>
    </location>
</feature>
<dbReference type="InterPro" id="IPR013783">
    <property type="entry name" value="Ig-like_fold"/>
</dbReference>
<feature type="compositionally biased region" description="Basic and acidic residues" evidence="1">
    <location>
        <begin position="126"/>
        <end position="155"/>
    </location>
</feature>
<evidence type="ECO:0000256" key="1">
    <source>
        <dbReference type="SAM" id="MobiDB-lite"/>
    </source>
</evidence>
<dbReference type="SUPFAM" id="SSF81296">
    <property type="entry name" value="E set domains"/>
    <property type="match status" value="1"/>
</dbReference>
<dbReference type="Gene3D" id="2.60.40.10">
    <property type="entry name" value="Immunoglobulins"/>
    <property type="match status" value="1"/>
</dbReference>
<sequence>MKIISKHDPKGGLQVALDIESWAIKPMTYNESEGQWEYVVDTGDKEVEKVHFKFIDGNGTWFTDNDFPKEFDDIGNENNVIYSNSNGPELKNYVTNTNDANDSPTNTPKEQNFASLPETKTVNNNDTKKEEKDKNVEAEKAKGENNDKGVKDEPKPTNFENNKLGSTTQNKTGEEHSQPQEEVQEPAAKAETATKKEVSKERPTTAETSVTHRSDPITEYSSFLDRIILFLKRTISKWFSFQGSSSTNS</sequence>
<gene>
    <name evidence="2" type="primary">UIP4</name>
    <name evidence="2" type="ORF">FIM1_3939</name>
</gene>
<dbReference type="EMBL" id="CP015059">
    <property type="protein sequence ID" value="QGN17208.1"/>
    <property type="molecule type" value="Genomic_DNA"/>
</dbReference>
<accession>A0ABX6EY42</accession>
<evidence type="ECO:0000313" key="2">
    <source>
        <dbReference type="EMBL" id="QGN17208.1"/>
    </source>
</evidence>
<evidence type="ECO:0000313" key="3">
    <source>
        <dbReference type="Proteomes" id="UP000422736"/>
    </source>
</evidence>
<organism evidence="2 3">
    <name type="scientific">Kluyveromyces marxianus</name>
    <name type="common">Yeast</name>
    <name type="synonym">Candida kefyr</name>
    <dbReference type="NCBI Taxonomy" id="4911"/>
    <lineage>
        <taxon>Eukaryota</taxon>
        <taxon>Fungi</taxon>
        <taxon>Dikarya</taxon>
        <taxon>Ascomycota</taxon>
        <taxon>Saccharomycotina</taxon>
        <taxon>Saccharomycetes</taxon>
        <taxon>Saccharomycetales</taxon>
        <taxon>Saccharomycetaceae</taxon>
        <taxon>Kluyveromyces</taxon>
    </lineage>
</organism>
<proteinExistence type="predicted"/>
<dbReference type="Proteomes" id="UP000422736">
    <property type="component" value="Chromosome 6"/>
</dbReference>